<protein>
    <submittedName>
        <fullName evidence="1">Uncharacterized protein</fullName>
    </submittedName>
</protein>
<evidence type="ECO:0000313" key="1">
    <source>
        <dbReference type="EMBL" id="DAD73815.1"/>
    </source>
</evidence>
<dbReference type="Pfam" id="PF24829">
    <property type="entry name" value="Phage_connect_2"/>
    <property type="match status" value="1"/>
</dbReference>
<organism evidence="1">
    <name type="scientific">Siphoviridae sp. ctMsr1</name>
    <dbReference type="NCBI Taxonomy" id="2826264"/>
    <lineage>
        <taxon>Viruses</taxon>
        <taxon>Duplodnaviria</taxon>
        <taxon>Heunggongvirae</taxon>
        <taxon>Uroviricota</taxon>
        <taxon>Caudoviricetes</taxon>
    </lineage>
</organism>
<sequence>MPFDKTASILDTVKKTCGLGSDYDAFDQDILVFLNAAILDLTQNGIGPSDGFTVTDSSQTFEDFIGGFKNVGGVATYLSQKTRIAFDPPTSSYVLEAINKNLAELIWRLNLEAENTSNSDVTS</sequence>
<accession>A0A8S5LVC3</accession>
<reference evidence="1" key="1">
    <citation type="journal article" date="2021" name="Proc. Natl. Acad. Sci. U.S.A.">
        <title>A Catalog of Tens of Thousands of Viruses from Human Metagenomes Reveals Hidden Associations with Chronic Diseases.</title>
        <authorList>
            <person name="Tisza M.J."/>
            <person name="Buck C.B."/>
        </authorList>
    </citation>
    <scope>NUCLEOTIDE SEQUENCE</scope>
    <source>
        <strain evidence="1">CtMsr1</strain>
    </source>
</reference>
<dbReference type="EMBL" id="BK014744">
    <property type="protein sequence ID" value="DAD73815.1"/>
    <property type="molecule type" value="Genomic_DNA"/>
</dbReference>
<name>A0A8S5LVC3_9CAUD</name>
<dbReference type="InterPro" id="IPR056951">
    <property type="entry name" value="Phage_connect_2"/>
</dbReference>
<proteinExistence type="predicted"/>